<keyword evidence="1" id="KW-0597">Phosphoprotein</keyword>
<dbReference type="PANTHER" id="PTHR14972">
    <property type="entry name" value="AGAP011572-PA"/>
    <property type="match status" value="1"/>
</dbReference>
<feature type="compositionally biased region" description="Basic residues" evidence="2">
    <location>
        <begin position="351"/>
        <end position="361"/>
    </location>
</feature>
<dbReference type="AlphaFoldDB" id="A0A9L0JMV8"/>
<reference evidence="3 4" key="1">
    <citation type="journal article" date="2020" name="Nat. Commun.">
        <title>Donkey genomes provide new insights into domestication and selection for coat color.</title>
        <authorList>
            <person name="Wang"/>
            <person name="C."/>
            <person name="Li"/>
            <person name="H."/>
            <person name="Guo"/>
            <person name="Y."/>
            <person name="Huang"/>
            <person name="J."/>
            <person name="Sun"/>
            <person name="Y."/>
            <person name="Min"/>
            <person name="J."/>
            <person name="Wang"/>
            <person name="J."/>
            <person name="Fang"/>
            <person name="X."/>
            <person name="Zhao"/>
            <person name="Z."/>
            <person name="Wang"/>
            <person name="S."/>
            <person name="Zhang"/>
            <person name="Y."/>
            <person name="Liu"/>
            <person name="Q."/>
            <person name="Jiang"/>
            <person name="Q."/>
            <person name="Wang"/>
            <person name="X."/>
            <person name="Guo"/>
            <person name="Y."/>
            <person name="Yang"/>
            <person name="C."/>
            <person name="Wang"/>
            <person name="Y."/>
            <person name="Tian"/>
            <person name="F."/>
            <person name="Zhuang"/>
            <person name="G."/>
            <person name="Fan"/>
            <person name="Y."/>
            <person name="Gao"/>
            <person name="Q."/>
            <person name="Li"/>
            <person name="Y."/>
            <person name="Ju"/>
            <person name="Z."/>
            <person name="Li"/>
            <person name="J."/>
            <person name="Li"/>
            <person name="R."/>
            <person name="Hou"/>
            <person name="M."/>
            <person name="Yang"/>
            <person name="G."/>
            <person name="Liu"/>
            <person name="G."/>
            <person name="Liu"/>
            <person name="W."/>
            <person name="Guo"/>
            <person name="J."/>
            <person name="Pan"/>
            <person name="S."/>
            <person name="Fan"/>
            <person name="G."/>
            <person name="Zhang"/>
            <person name="W."/>
            <person name="Zhang"/>
            <person name="R."/>
            <person name="Yu"/>
            <person name="J."/>
            <person name="Zhang"/>
            <person name="X."/>
            <person name="Yin"/>
            <person name="Q."/>
            <person name="Ji"/>
            <person name="C."/>
            <person name="Jin"/>
            <person name="Y."/>
            <person name="Yue"/>
            <person name="G."/>
            <person name="Liu"/>
            <person name="M."/>
            <person name="Xu"/>
            <person name="J."/>
            <person name="Liu"/>
            <person name="S."/>
            <person name="Jordana"/>
            <person name="J."/>
            <person name="Noce"/>
            <person name="A."/>
            <person name="Amills"/>
            <person name="M."/>
            <person name="Wu"/>
            <person name="D.D."/>
            <person name="Li"/>
            <person name="S."/>
            <person name="Zhou"/>
            <person name="X. and Zhong"/>
            <person name="J."/>
        </authorList>
    </citation>
    <scope>NUCLEOTIDE SEQUENCE [LARGE SCALE GENOMIC DNA]</scope>
</reference>
<accession>A0A9L0JMV8</accession>
<feature type="compositionally biased region" description="Gly residues" evidence="2">
    <location>
        <begin position="117"/>
        <end position="139"/>
    </location>
</feature>
<protein>
    <submittedName>
        <fullName evidence="3">Family with sequence similarity 117 member B</fullName>
    </submittedName>
</protein>
<organism evidence="3 4">
    <name type="scientific">Equus asinus</name>
    <name type="common">Donkey</name>
    <name type="synonym">Equus africanus asinus</name>
    <dbReference type="NCBI Taxonomy" id="9793"/>
    <lineage>
        <taxon>Eukaryota</taxon>
        <taxon>Metazoa</taxon>
        <taxon>Chordata</taxon>
        <taxon>Craniata</taxon>
        <taxon>Vertebrata</taxon>
        <taxon>Euteleostomi</taxon>
        <taxon>Mammalia</taxon>
        <taxon>Eutheria</taxon>
        <taxon>Laurasiatheria</taxon>
        <taxon>Perissodactyla</taxon>
        <taxon>Equidae</taxon>
        <taxon>Equus</taxon>
    </lineage>
</organism>
<feature type="compositionally biased region" description="Polar residues" evidence="2">
    <location>
        <begin position="443"/>
        <end position="483"/>
    </location>
</feature>
<evidence type="ECO:0000256" key="2">
    <source>
        <dbReference type="SAM" id="MobiDB-lite"/>
    </source>
</evidence>
<reference evidence="3" key="3">
    <citation type="submission" date="2025-09" db="UniProtKB">
        <authorList>
            <consortium name="Ensembl"/>
        </authorList>
    </citation>
    <scope>IDENTIFICATION</scope>
</reference>
<feature type="compositionally biased region" description="Gly residues" evidence="2">
    <location>
        <begin position="74"/>
        <end position="87"/>
    </location>
</feature>
<feature type="compositionally biased region" description="Basic residues" evidence="2">
    <location>
        <begin position="159"/>
        <end position="179"/>
    </location>
</feature>
<reference evidence="3" key="2">
    <citation type="submission" date="2025-08" db="UniProtKB">
        <authorList>
            <consortium name="Ensembl"/>
        </authorList>
    </citation>
    <scope>IDENTIFICATION</scope>
</reference>
<feature type="compositionally biased region" description="Low complexity" evidence="2">
    <location>
        <begin position="206"/>
        <end position="225"/>
    </location>
</feature>
<proteinExistence type="predicted"/>
<feature type="compositionally biased region" description="Low complexity" evidence="2">
    <location>
        <begin position="180"/>
        <end position="199"/>
    </location>
</feature>
<dbReference type="Ensembl" id="ENSEAST00005064538.1">
    <property type="protein sequence ID" value="ENSEASP00005051317.1"/>
    <property type="gene ID" value="ENSEASG00005031822.1"/>
</dbReference>
<name>A0A9L0JMV8_EQUAS</name>
<feature type="region of interest" description="Disordered" evidence="2">
    <location>
        <begin position="420"/>
        <end position="522"/>
    </location>
</feature>
<feature type="region of interest" description="Disordered" evidence="2">
    <location>
        <begin position="615"/>
        <end position="648"/>
    </location>
</feature>
<dbReference type="InterPro" id="IPR026642">
    <property type="entry name" value="Glcci1/FAM117"/>
</dbReference>
<dbReference type="Pfam" id="PF15388">
    <property type="entry name" value="FAM117"/>
    <property type="match status" value="1"/>
</dbReference>
<dbReference type="GeneTree" id="ENSGT00950000183046"/>
<feature type="compositionally biased region" description="Low complexity" evidence="2">
    <location>
        <begin position="265"/>
        <end position="279"/>
    </location>
</feature>
<keyword evidence="4" id="KW-1185">Reference proteome</keyword>
<feature type="compositionally biased region" description="Low complexity" evidence="2">
    <location>
        <begin position="14"/>
        <end position="27"/>
    </location>
</feature>
<evidence type="ECO:0000256" key="1">
    <source>
        <dbReference type="ARBA" id="ARBA00022553"/>
    </source>
</evidence>
<sequence>MRRSGGGGCSTSLRAAARAPQVPASAPRRQRLPAGLQSLPLPPASRQAPVPRGPRGGAMSQRVRRNGSPTPAGSLGGGAVAAAGGAGSRLQPMRATVPFQLKQQQQQHGSPTRSSSSGGGGGGNNGGSASGPAGGGGVGPRTRVAQHEPPRAAAAAAGPRRRAPAPRWPRRRARPRRPRAAPAPRAAPRPGRAGAPAGRSPRRRCWAPCRRPARRPPTCGPARRAPAPPPARVRHRRRSPEQSRGSPERRSPSAPACKAGDKTRPPSSSPSSIIRRTSSLDTLAAPYLAGHWPRDSHGQAAPCMRDKATQTESAWAEEYSEKKKGSHKRSASWGSTDQLKEIAKLRQQLQRSKHSSRHHRDKDRQSPFHGNHAAINQCQAPVPKSALIPVIPIAKSTGSRFRNSVEGLNQEIEIIIKETGEKEEQLVPQDIPDGHRAPPPLAQRSSSTRSIDTQTPGGADRGSNNSSRCQSVSPTSFLTISNEGSEESPCSADDLLVDPRDKENGNNSPLPKYATSPKPNNSYMFKREPPEGCERVKVFEECSPKQLHEIPAFYCPDKNKVNFIPKSGSAFCLVSILKPLLPTPDLTLKGSGHSLTVTTGMTTTLLQPIAVASLSTNTEQDRVSRGTSTVLPSASLLPPPEPIEEAEG</sequence>
<dbReference type="PANTHER" id="PTHR14972:SF6">
    <property type="entry name" value="PROTEIN FAM117B"/>
    <property type="match status" value="1"/>
</dbReference>
<gene>
    <name evidence="3" type="primary">FAM117B</name>
</gene>
<dbReference type="Proteomes" id="UP000694387">
    <property type="component" value="Chromosome 4"/>
</dbReference>
<evidence type="ECO:0000313" key="3">
    <source>
        <dbReference type="Ensembl" id="ENSEASP00005051317.1"/>
    </source>
</evidence>
<feature type="region of interest" description="Disordered" evidence="2">
    <location>
        <begin position="1"/>
        <end position="370"/>
    </location>
</feature>
<evidence type="ECO:0000313" key="4">
    <source>
        <dbReference type="Proteomes" id="UP000694387"/>
    </source>
</evidence>